<keyword evidence="4" id="KW-0813">Transport</keyword>
<evidence type="ECO:0000256" key="6">
    <source>
        <dbReference type="ARBA" id="ARBA00022927"/>
    </source>
</evidence>
<dbReference type="GO" id="GO:0005829">
    <property type="term" value="C:cytosol"/>
    <property type="evidence" value="ECO:0007669"/>
    <property type="project" value="TreeGrafter"/>
</dbReference>
<dbReference type="GO" id="GO:0005635">
    <property type="term" value="C:nuclear envelope"/>
    <property type="evidence" value="ECO:0007669"/>
    <property type="project" value="TreeGrafter"/>
</dbReference>
<feature type="domain" description="Importin N-terminal" evidence="8">
    <location>
        <begin position="60"/>
        <end position="137"/>
    </location>
</feature>
<dbReference type="GO" id="GO:0006611">
    <property type="term" value="P:protein export from nucleus"/>
    <property type="evidence" value="ECO:0007669"/>
    <property type="project" value="TreeGrafter"/>
</dbReference>
<dbReference type="InterPro" id="IPR011989">
    <property type="entry name" value="ARM-like"/>
</dbReference>
<evidence type="ECO:0000259" key="8">
    <source>
        <dbReference type="PROSITE" id="PS50166"/>
    </source>
</evidence>
<sequence length="794" mass="89126">MKKRFLLRTIFAENEMTEFENDIAAFNFQPFRWNGTLKLVNPSANASSTLSPALEPCRVAEFRLSEAAGLTNFGLVILRLVAEPDEQIESSIDEQIRLAAAVNFKNHLHLRWSSEDNPITESEKEQIKTLIVPLMLSATAKIQSQLRETVAIIADDNFAAPLLEFSLLIGAAAAAPEPTVATGPLFESQKLCFTLLSRGVELMVLRLWMNLGLQFIVLQSTSRDQLAITAIKFLTTVSTGPHHTLFAADGIIPQICQGIVIPVVMLREDDEEQFVMNHIEYIRRDMEGSDLDTRRRIACELLKGITKYYGDVVRHIVSTQIQSLLSSYAANPAVNWKHKDCAIYLLQSLDVNGYPMLKAGALKFFTMFRSQISKHVALQYLPDFVHFLTAESNLVHSYAASCIEKLLKDEGGRARYSSADIAPIFPMLMNNLFSALELSESEENQYVMKCIMTVLGVADIQRHDALVCIEGLGSLLYEVCKNPKNPFFNQYLFESVAILVKRASERDPSLVCLPLLVELNRPPIPPTYMQIFESMLSPDSWKTASNVPALVRLLQAFLEKAPNEISQGDRLNKVLGIFDTLIQSSSTSEQGFYVLNTVIESLQYEFIKPHISCIWNAIFREIQKRQTVKLLKSLLIFISLFLIKHGSSNVVDTINAVQPDLFSVILTQLWIPNLKLITGDIELKLTAVASTRLICESPVLLDSVSWENVGYTATFVRLQNAGKNKEDPLKEIRYPQEFFIASLSRLCAHSPGRTLCWNLIGHYYLDPQPVATFDWSVILSLPPMVLLAFLAPTL</sequence>
<dbReference type="AlphaFoldDB" id="A0A2K3NR68"/>
<evidence type="ECO:0000256" key="7">
    <source>
        <dbReference type="ARBA" id="ARBA00023242"/>
    </source>
</evidence>
<protein>
    <submittedName>
        <fullName evidence="9">Exportin-2-like protein</fullName>
    </submittedName>
</protein>
<dbReference type="InterPro" id="IPR001494">
    <property type="entry name" value="Importin-beta_N"/>
</dbReference>
<dbReference type="GO" id="GO:0005049">
    <property type="term" value="F:nuclear export signal receptor activity"/>
    <property type="evidence" value="ECO:0007669"/>
    <property type="project" value="TreeGrafter"/>
</dbReference>
<dbReference type="InterPro" id="IPR005043">
    <property type="entry name" value="XPO2_C"/>
</dbReference>
<keyword evidence="5" id="KW-0963">Cytoplasm</keyword>
<proteinExistence type="inferred from homology"/>
<dbReference type="Proteomes" id="UP000236291">
    <property type="component" value="Unassembled WGS sequence"/>
</dbReference>
<keyword evidence="7" id="KW-0539">Nucleus</keyword>
<dbReference type="Pfam" id="PF08506">
    <property type="entry name" value="Cse1"/>
    <property type="match status" value="1"/>
</dbReference>
<dbReference type="GO" id="GO:0006606">
    <property type="term" value="P:protein import into nucleus"/>
    <property type="evidence" value="ECO:0007669"/>
    <property type="project" value="TreeGrafter"/>
</dbReference>
<dbReference type="STRING" id="57577.A0A2K3NR68"/>
<dbReference type="ExpressionAtlas" id="A0A2K3NR68">
    <property type="expression patterns" value="baseline"/>
</dbReference>
<dbReference type="PROSITE" id="PS50166">
    <property type="entry name" value="IMPORTIN_B_NT"/>
    <property type="match status" value="1"/>
</dbReference>
<dbReference type="InterPro" id="IPR016024">
    <property type="entry name" value="ARM-type_fold"/>
</dbReference>
<evidence type="ECO:0000256" key="1">
    <source>
        <dbReference type="ARBA" id="ARBA00004123"/>
    </source>
</evidence>
<dbReference type="Pfam" id="PF03378">
    <property type="entry name" value="CAS_CSE1"/>
    <property type="match status" value="2"/>
</dbReference>
<reference evidence="9 10" key="1">
    <citation type="journal article" date="2014" name="Am. J. Bot.">
        <title>Genome assembly and annotation for red clover (Trifolium pratense; Fabaceae).</title>
        <authorList>
            <person name="Istvanek J."/>
            <person name="Jaros M."/>
            <person name="Krenek A."/>
            <person name="Repkova J."/>
        </authorList>
    </citation>
    <scope>NUCLEOTIDE SEQUENCE [LARGE SCALE GENOMIC DNA]</scope>
    <source>
        <strain evidence="10">cv. Tatra</strain>
        <tissue evidence="9">Young leaves</tissue>
    </source>
</reference>
<dbReference type="Gene3D" id="1.25.10.10">
    <property type="entry name" value="Leucine-rich Repeat Variant"/>
    <property type="match status" value="2"/>
</dbReference>
<reference evidence="9 10" key="2">
    <citation type="journal article" date="2017" name="Front. Plant Sci.">
        <title>Gene Classification and Mining of Molecular Markers Useful in Red Clover (Trifolium pratense) Breeding.</title>
        <authorList>
            <person name="Istvanek J."/>
            <person name="Dluhosova J."/>
            <person name="Dluhos P."/>
            <person name="Patkova L."/>
            <person name="Nedelnik J."/>
            <person name="Repkova J."/>
        </authorList>
    </citation>
    <scope>NUCLEOTIDE SEQUENCE [LARGE SCALE GENOMIC DNA]</scope>
    <source>
        <strain evidence="10">cv. Tatra</strain>
        <tissue evidence="9">Young leaves</tissue>
    </source>
</reference>
<dbReference type="PANTHER" id="PTHR10997:SF8">
    <property type="entry name" value="EXPORTIN-2"/>
    <property type="match status" value="1"/>
</dbReference>
<dbReference type="Pfam" id="PF03810">
    <property type="entry name" value="IBN_N"/>
    <property type="match status" value="1"/>
</dbReference>
<evidence type="ECO:0000256" key="5">
    <source>
        <dbReference type="ARBA" id="ARBA00022490"/>
    </source>
</evidence>
<dbReference type="EMBL" id="ASHM01000836">
    <property type="protein sequence ID" value="PNY05507.1"/>
    <property type="molecule type" value="Genomic_DNA"/>
</dbReference>
<evidence type="ECO:0000256" key="2">
    <source>
        <dbReference type="ARBA" id="ARBA00004496"/>
    </source>
</evidence>
<dbReference type="SUPFAM" id="SSF48371">
    <property type="entry name" value="ARM repeat"/>
    <property type="match status" value="1"/>
</dbReference>
<comment type="caution">
    <text evidence="9">The sequence shown here is derived from an EMBL/GenBank/DDBJ whole genome shotgun (WGS) entry which is preliminary data.</text>
</comment>
<dbReference type="GO" id="GO:0031267">
    <property type="term" value="F:small GTPase binding"/>
    <property type="evidence" value="ECO:0007669"/>
    <property type="project" value="InterPro"/>
</dbReference>
<accession>A0A2K3NR68</accession>
<comment type="similarity">
    <text evidence="3">Belongs to the XPO2/CSE1 family.</text>
</comment>
<comment type="subcellular location">
    <subcellularLocation>
        <location evidence="2">Cytoplasm</location>
    </subcellularLocation>
    <subcellularLocation>
        <location evidence="1">Nucleus</location>
    </subcellularLocation>
</comment>
<organism evidence="9 10">
    <name type="scientific">Trifolium pratense</name>
    <name type="common">Red clover</name>
    <dbReference type="NCBI Taxonomy" id="57577"/>
    <lineage>
        <taxon>Eukaryota</taxon>
        <taxon>Viridiplantae</taxon>
        <taxon>Streptophyta</taxon>
        <taxon>Embryophyta</taxon>
        <taxon>Tracheophyta</taxon>
        <taxon>Spermatophyta</taxon>
        <taxon>Magnoliopsida</taxon>
        <taxon>eudicotyledons</taxon>
        <taxon>Gunneridae</taxon>
        <taxon>Pentapetalae</taxon>
        <taxon>rosids</taxon>
        <taxon>fabids</taxon>
        <taxon>Fabales</taxon>
        <taxon>Fabaceae</taxon>
        <taxon>Papilionoideae</taxon>
        <taxon>50 kb inversion clade</taxon>
        <taxon>NPAAA clade</taxon>
        <taxon>Hologalegina</taxon>
        <taxon>IRL clade</taxon>
        <taxon>Trifolieae</taxon>
        <taxon>Trifolium</taxon>
    </lineage>
</organism>
<dbReference type="SMART" id="SM00913">
    <property type="entry name" value="IBN_N"/>
    <property type="match status" value="1"/>
</dbReference>
<evidence type="ECO:0000256" key="3">
    <source>
        <dbReference type="ARBA" id="ARBA00008669"/>
    </source>
</evidence>
<evidence type="ECO:0000313" key="9">
    <source>
        <dbReference type="EMBL" id="PNY05507.1"/>
    </source>
</evidence>
<dbReference type="PANTHER" id="PTHR10997">
    <property type="entry name" value="IMPORTIN-7, 8, 11"/>
    <property type="match status" value="1"/>
</dbReference>
<name>A0A2K3NR68_TRIPR</name>
<evidence type="ECO:0000256" key="4">
    <source>
        <dbReference type="ARBA" id="ARBA00022448"/>
    </source>
</evidence>
<dbReference type="InterPro" id="IPR013713">
    <property type="entry name" value="XPO2_central"/>
</dbReference>
<gene>
    <name evidence="9" type="ORF">L195_g001959</name>
</gene>
<evidence type="ECO:0000313" key="10">
    <source>
        <dbReference type="Proteomes" id="UP000236291"/>
    </source>
</evidence>
<keyword evidence="6" id="KW-0653">Protein transport</keyword>